<dbReference type="EMBL" id="AP022871">
    <property type="protein sequence ID" value="BCB89271.1"/>
    <property type="molecule type" value="Genomic_DNA"/>
</dbReference>
<accession>A0A6F8YTV9</accession>
<dbReference type="KEGG" id="psuu:Psuf_065840"/>
<sequence>MARVIALAGTLSHDEDVLAALHLIHTMASFAENFADLRQAQGRIHQARAAREAAARLRAWTPPNAAPAVTGQRDAVFAQVPPADRGGLRR</sequence>
<protein>
    <submittedName>
        <fullName evidence="1">Uncharacterized protein</fullName>
    </submittedName>
</protein>
<dbReference type="Proteomes" id="UP000503011">
    <property type="component" value="Chromosome"/>
</dbReference>
<evidence type="ECO:0000313" key="1">
    <source>
        <dbReference type="EMBL" id="BCB89271.1"/>
    </source>
</evidence>
<organism evidence="1 2">
    <name type="scientific">Phytohabitans suffuscus</name>
    <dbReference type="NCBI Taxonomy" id="624315"/>
    <lineage>
        <taxon>Bacteria</taxon>
        <taxon>Bacillati</taxon>
        <taxon>Actinomycetota</taxon>
        <taxon>Actinomycetes</taxon>
        <taxon>Micromonosporales</taxon>
        <taxon>Micromonosporaceae</taxon>
    </lineage>
</organism>
<reference evidence="1 2" key="1">
    <citation type="submission" date="2020-03" db="EMBL/GenBank/DDBJ databases">
        <title>Whole genome shotgun sequence of Phytohabitans suffuscus NBRC 105367.</title>
        <authorList>
            <person name="Komaki H."/>
            <person name="Tamura T."/>
        </authorList>
    </citation>
    <scope>NUCLEOTIDE SEQUENCE [LARGE SCALE GENOMIC DNA]</scope>
    <source>
        <strain evidence="1 2">NBRC 105367</strain>
    </source>
</reference>
<keyword evidence="2" id="KW-1185">Reference proteome</keyword>
<reference evidence="1 2" key="2">
    <citation type="submission" date="2020-03" db="EMBL/GenBank/DDBJ databases">
        <authorList>
            <person name="Ichikawa N."/>
            <person name="Kimura A."/>
            <person name="Kitahashi Y."/>
            <person name="Uohara A."/>
        </authorList>
    </citation>
    <scope>NUCLEOTIDE SEQUENCE [LARGE SCALE GENOMIC DNA]</scope>
    <source>
        <strain evidence="1 2">NBRC 105367</strain>
    </source>
</reference>
<proteinExistence type="predicted"/>
<name>A0A6F8YTV9_9ACTN</name>
<evidence type="ECO:0000313" key="2">
    <source>
        <dbReference type="Proteomes" id="UP000503011"/>
    </source>
</evidence>
<gene>
    <name evidence="1" type="ORF">Psuf_065840</name>
</gene>
<dbReference type="AlphaFoldDB" id="A0A6F8YTV9"/>